<dbReference type="EMBL" id="JBHFNT010000231">
    <property type="protein sequence ID" value="MFB2838008.1"/>
    <property type="molecule type" value="Genomic_DNA"/>
</dbReference>
<evidence type="ECO:0000313" key="3">
    <source>
        <dbReference type="Proteomes" id="UP001576780"/>
    </source>
</evidence>
<reference evidence="2 3" key="1">
    <citation type="submission" date="2024-09" db="EMBL/GenBank/DDBJ databases">
        <title>Floridaenema gen nov. (Aerosakkonemataceae, Aerosakkonematales ord. nov., Cyanobacteria) from benthic tropical and subtropical fresh waters, with the description of four new species.</title>
        <authorList>
            <person name="Moretto J.A."/>
            <person name="Berthold D.E."/>
            <person name="Lefler F.W."/>
            <person name="Huang I.-S."/>
            <person name="Laughinghouse H. IV."/>
        </authorList>
    </citation>
    <scope>NUCLEOTIDE SEQUENCE [LARGE SCALE GENOMIC DNA]</scope>
    <source>
        <strain evidence="2 3">BLCC-F167</strain>
    </source>
</reference>
<comment type="caution">
    <text evidence="2">The sequence shown here is derived from an EMBL/GenBank/DDBJ whole genome shotgun (WGS) entry which is preliminary data.</text>
</comment>
<feature type="chain" id="PRO_5046790295" evidence="1">
    <location>
        <begin position="28"/>
        <end position="241"/>
    </location>
</feature>
<accession>A0ABV4WTR5</accession>
<proteinExistence type="predicted"/>
<gene>
    <name evidence="2" type="ORF">ACE1CA_26200</name>
</gene>
<evidence type="ECO:0000256" key="1">
    <source>
        <dbReference type="SAM" id="SignalP"/>
    </source>
</evidence>
<evidence type="ECO:0000313" key="2">
    <source>
        <dbReference type="EMBL" id="MFB2838008.1"/>
    </source>
</evidence>
<keyword evidence="1" id="KW-0732">Signal</keyword>
<name>A0ABV4WTR5_9CYAN</name>
<feature type="signal peptide" evidence="1">
    <location>
        <begin position="1"/>
        <end position="27"/>
    </location>
</feature>
<dbReference type="Proteomes" id="UP001576780">
    <property type="component" value="Unassembled WGS sequence"/>
</dbReference>
<organism evidence="2 3">
    <name type="scientific">Floridaenema evergladense BLCC-F167</name>
    <dbReference type="NCBI Taxonomy" id="3153639"/>
    <lineage>
        <taxon>Bacteria</taxon>
        <taxon>Bacillati</taxon>
        <taxon>Cyanobacteriota</taxon>
        <taxon>Cyanophyceae</taxon>
        <taxon>Oscillatoriophycideae</taxon>
        <taxon>Aerosakkonematales</taxon>
        <taxon>Aerosakkonemataceae</taxon>
        <taxon>Floridanema</taxon>
        <taxon>Floridanema evergladense</taxon>
    </lineage>
</organism>
<dbReference type="RefSeq" id="WP_413280345.1">
    <property type="nucleotide sequence ID" value="NZ_JBHFNT010000231.1"/>
</dbReference>
<protein>
    <submittedName>
        <fullName evidence="2">Uncharacterized protein</fullName>
    </submittedName>
</protein>
<sequence>MQSKKQIVTGIVVSSLLWGISSSSATAASLDFLKNNPLFDLVGQVQRYINQAEEYISQVITDKIKPLEEIINKDLESAINEASGALGFPDLIATRQGVEETLANSDVAVNPIDRTTNEVDRQITRASAAATLGQEGQQQTKEEIAVTKQSVDTTQQQAQLAAEEVVTQNVMKRIAQQNVQISSMLGGLRKDNLQAAQRQELTNINLTNISRSVDGQNQARSSEIVGAGLGTLRITSQAKLF</sequence>
<keyword evidence="3" id="KW-1185">Reference proteome</keyword>